<dbReference type="EMBL" id="PGOL01005456">
    <property type="protein sequence ID" value="PKI35094.1"/>
    <property type="molecule type" value="Genomic_DNA"/>
</dbReference>
<evidence type="ECO:0000313" key="2">
    <source>
        <dbReference type="EMBL" id="PKI35094.1"/>
    </source>
</evidence>
<sequence>MVSERVMLPHAYARMRMDSHYARPSMSECNQSVRLVLVPPCPSTEEEPGLRSIVEGGCLRARDNVWPKGKLITYLLCIMSGDQTLAPLAGSGGNEPQLAALLSPYTVTSSDGTGVQLNGDNYLTWSRLMRISLRAKNKLGFIDGTLREPVEGEPNRALWVKANST</sequence>
<dbReference type="Proteomes" id="UP000233551">
    <property type="component" value="Unassembled WGS sequence"/>
</dbReference>
<keyword evidence="3" id="KW-1185">Reference proteome</keyword>
<name>A0A2I0HTQ5_PUNGR</name>
<evidence type="ECO:0000313" key="3">
    <source>
        <dbReference type="Proteomes" id="UP000233551"/>
    </source>
</evidence>
<comment type="caution">
    <text evidence="2">The sequence shown here is derived from an EMBL/GenBank/DDBJ whole genome shotgun (WGS) entry which is preliminary data.</text>
</comment>
<organism evidence="2 3">
    <name type="scientific">Punica granatum</name>
    <name type="common">Pomegranate</name>
    <dbReference type="NCBI Taxonomy" id="22663"/>
    <lineage>
        <taxon>Eukaryota</taxon>
        <taxon>Viridiplantae</taxon>
        <taxon>Streptophyta</taxon>
        <taxon>Embryophyta</taxon>
        <taxon>Tracheophyta</taxon>
        <taxon>Spermatophyta</taxon>
        <taxon>Magnoliopsida</taxon>
        <taxon>eudicotyledons</taxon>
        <taxon>Gunneridae</taxon>
        <taxon>Pentapetalae</taxon>
        <taxon>rosids</taxon>
        <taxon>malvids</taxon>
        <taxon>Myrtales</taxon>
        <taxon>Lythraceae</taxon>
        <taxon>Punica</taxon>
    </lineage>
</organism>
<feature type="domain" description="Retrotransposon Copia-like N-terminal" evidence="1">
    <location>
        <begin position="115"/>
        <end position="149"/>
    </location>
</feature>
<dbReference type="PANTHER" id="PTHR37610:SF40">
    <property type="entry name" value="OS01G0909600 PROTEIN"/>
    <property type="match status" value="1"/>
</dbReference>
<evidence type="ECO:0000259" key="1">
    <source>
        <dbReference type="Pfam" id="PF14244"/>
    </source>
</evidence>
<accession>A0A2I0HTQ5</accession>
<reference evidence="2 3" key="1">
    <citation type="submission" date="2017-11" db="EMBL/GenBank/DDBJ databases">
        <title>De-novo sequencing of pomegranate (Punica granatum L.) genome.</title>
        <authorList>
            <person name="Akparov Z."/>
            <person name="Amiraslanov A."/>
            <person name="Hajiyeva S."/>
            <person name="Abbasov M."/>
            <person name="Kaur K."/>
            <person name="Hamwieh A."/>
            <person name="Solovyev V."/>
            <person name="Salamov A."/>
            <person name="Braich B."/>
            <person name="Kosarev P."/>
            <person name="Mahmoud A."/>
            <person name="Hajiyev E."/>
            <person name="Babayeva S."/>
            <person name="Izzatullayeva V."/>
            <person name="Mammadov A."/>
            <person name="Mammadov A."/>
            <person name="Sharifova S."/>
            <person name="Ojaghi J."/>
            <person name="Eynullazada K."/>
            <person name="Bayramov B."/>
            <person name="Abdulazimova A."/>
            <person name="Shahmuradov I."/>
        </authorList>
    </citation>
    <scope>NUCLEOTIDE SEQUENCE [LARGE SCALE GENOMIC DNA]</scope>
    <source>
        <strain evidence="3">cv. AG2017</strain>
        <tissue evidence="2">Leaf</tissue>
    </source>
</reference>
<feature type="non-terminal residue" evidence="2">
    <location>
        <position position="165"/>
    </location>
</feature>
<proteinExistence type="predicted"/>
<dbReference type="Pfam" id="PF14244">
    <property type="entry name" value="Retrotran_gag_3"/>
    <property type="match status" value="1"/>
</dbReference>
<dbReference type="PANTHER" id="PTHR37610">
    <property type="entry name" value="CCHC-TYPE DOMAIN-CONTAINING PROTEIN"/>
    <property type="match status" value="1"/>
</dbReference>
<gene>
    <name evidence="2" type="ORF">CRG98_044516</name>
</gene>
<dbReference type="AlphaFoldDB" id="A0A2I0HTQ5"/>
<protein>
    <recommendedName>
        <fullName evidence="1">Retrotransposon Copia-like N-terminal domain-containing protein</fullName>
    </recommendedName>
</protein>
<dbReference type="InterPro" id="IPR029472">
    <property type="entry name" value="Copia-like_N"/>
</dbReference>